<gene>
    <name evidence="1" type="ORF">BU24DRAFT_131110</name>
</gene>
<dbReference type="AlphaFoldDB" id="A0A6A5Y3Z6"/>
<sequence length="143" mass="17116">MRRRVIELFACSLRMCAIAIRDPKHRFKTWVATLIGESDADEELAEFRRIEHDLLESINMWTLAEVTGIRKGLQRSSTISSKWQELLVWLSRVDFLGKYNELIDRVHERPRAGRWLLESEPFVKWRDQDEDRLWYTGKRELPT</sequence>
<dbReference type="OrthoDB" id="448455at2759"/>
<evidence type="ECO:0000313" key="1">
    <source>
        <dbReference type="EMBL" id="KAF2019999.1"/>
    </source>
</evidence>
<dbReference type="Proteomes" id="UP000799778">
    <property type="component" value="Unassembled WGS sequence"/>
</dbReference>
<keyword evidence="2" id="KW-1185">Reference proteome</keyword>
<proteinExistence type="predicted"/>
<organism evidence="1 2">
    <name type="scientific">Aaosphaeria arxii CBS 175.79</name>
    <dbReference type="NCBI Taxonomy" id="1450172"/>
    <lineage>
        <taxon>Eukaryota</taxon>
        <taxon>Fungi</taxon>
        <taxon>Dikarya</taxon>
        <taxon>Ascomycota</taxon>
        <taxon>Pezizomycotina</taxon>
        <taxon>Dothideomycetes</taxon>
        <taxon>Pleosporomycetidae</taxon>
        <taxon>Pleosporales</taxon>
        <taxon>Pleosporales incertae sedis</taxon>
        <taxon>Aaosphaeria</taxon>
    </lineage>
</organism>
<accession>A0A6A5Y3Z6</accession>
<dbReference type="EMBL" id="ML978067">
    <property type="protein sequence ID" value="KAF2019999.1"/>
    <property type="molecule type" value="Genomic_DNA"/>
</dbReference>
<dbReference type="GeneID" id="54278417"/>
<protein>
    <submittedName>
        <fullName evidence="1">Uncharacterized protein</fullName>
    </submittedName>
</protein>
<evidence type="ECO:0000313" key="2">
    <source>
        <dbReference type="Proteomes" id="UP000799778"/>
    </source>
</evidence>
<dbReference type="RefSeq" id="XP_033388338.1">
    <property type="nucleotide sequence ID" value="XM_033521020.1"/>
</dbReference>
<reference evidence="1" key="1">
    <citation type="journal article" date="2020" name="Stud. Mycol.">
        <title>101 Dothideomycetes genomes: a test case for predicting lifestyles and emergence of pathogens.</title>
        <authorList>
            <person name="Haridas S."/>
            <person name="Albert R."/>
            <person name="Binder M."/>
            <person name="Bloem J."/>
            <person name="Labutti K."/>
            <person name="Salamov A."/>
            <person name="Andreopoulos B."/>
            <person name="Baker S."/>
            <person name="Barry K."/>
            <person name="Bills G."/>
            <person name="Bluhm B."/>
            <person name="Cannon C."/>
            <person name="Castanera R."/>
            <person name="Culley D."/>
            <person name="Daum C."/>
            <person name="Ezra D."/>
            <person name="Gonzalez J."/>
            <person name="Henrissat B."/>
            <person name="Kuo A."/>
            <person name="Liang C."/>
            <person name="Lipzen A."/>
            <person name="Lutzoni F."/>
            <person name="Magnuson J."/>
            <person name="Mondo S."/>
            <person name="Nolan M."/>
            <person name="Ohm R."/>
            <person name="Pangilinan J."/>
            <person name="Park H.-J."/>
            <person name="Ramirez L."/>
            <person name="Alfaro M."/>
            <person name="Sun H."/>
            <person name="Tritt A."/>
            <person name="Yoshinaga Y."/>
            <person name="Zwiers L.-H."/>
            <person name="Turgeon B."/>
            <person name="Goodwin S."/>
            <person name="Spatafora J."/>
            <person name="Crous P."/>
            <person name="Grigoriev I."/>
        </authorList>
    </citation>
    <scope>NUCLEOTIDE SEQUENCE</scope>
    <source>
        <strain evidence="1">CBS 175.79</strain>
    </source>
</reference>
<name>A0A6A5Y3Z6_9PLEO</name>